<feature type="non-terminal residue" evidence="2">
    <location>
        <position position="1"/>
    </location>
</feature>
<feature type="compositionally biased region" description="Basic residues" evidence="1">
    <location>
        <begin position="31"/>
        <end position="47"/>
    </location>
</feature>
<protein>
    <submittedName>
        <fullName evidence="2">Rhamnosyl transferase</fullName>
    </submittedName>
</protein>
<dbReference type="GO" id="GO:0016740">
    <property type="term" value="F:transferase activity"/>
    <property type="evidence" value="ECO:0007669"/>
    <property type="project" value="UniProtKB-KW"/>
</dbReference>
<feature type="compositionally biased region" description="Basic and acidic residues" evidence="1">
    <location>
        <begin position="142"/>
        <end position="153"/>
    </location>
</feature>
<feature type="region of interest" description="Disordered" evidence="1">
    <location>
        <begin position="1"/>
        <end position="294"/>
    </location>
</feature>
<proteinExistence type="predicted"/>
<feature type="compositionally biased region" description="Basic residues" evidence="1">
    <location>
        <begin position="64"/>
        <end position="99"/>
    </location>
</feature>
<keyword evidence="2" id="KW-0808">Transferase</keyword>
<dbReference type="AlphaFoldDB" id="A0A6J4PQC5"/>
<feature type="compositionally biased region" description="Low complexity" evidence="1">
    <location>
        <begin position="213"/>
        <end position="228"/>
    </location>
</feature>
<name>A0A6J4PQC5_9ACTN</name>
<dbReference type="EMBL" id="CADCUP010000229">
    <property type="protein sequence ID" value="CAA9419028.1"/>
    <property type="molecule type" value="Genomic_DNA"/>
</dbReference>
<evidence type="ECO:0000256" key="1">
    <source>
        <dbReference type="SAM" id="MobiDB-lite"/>
    </source>
</evidence>
<accession>A0A6J4PQC5</accession>
<evidence type="ECO:0000313" key="2">
    <source>
        <dbReference type="EMBL" id="CAA9419028.1"/>
    </source>
</evidence>
<feature type="compositionally biased region" description="Basic residues" evidence="1">
    <location>
        <begin position="164"/>
        <end position="175"/>
    </location>
</feature>
<sequence>DHRGRGGRDVQPCRPAGRHARRARGPDDRPRRRLRGRQRQHRPHRGRAGGSHRPAAAGHAHAREPRRRRWLPPRRPAGPRRGLRPHLAHGRRRRARARLPGHAGGPPGPLPGGGPRGPLRSAGREGGGALRPAQPAGDPAEDGEHRLDVEPPRRHAPRGAGRERRLRGVHGRPRGGRRDRTAGPLVLHLLRRRRLRGARPAGRLPHRGGARRGPGAPARLRPAARPLGMEGVLHVPQPLRRPLPPRREPARPPQALPDRPGRRRAEPAARRPRRGGQRGAGAAVGPRDADGGAV</sequence>
<organism evidence="2">
    <name type="scientific">uncultured Nocardioides sp</name>
    <dbReference type="NCBI Taxonomy" id="198441"/>
    <lineage>
        <taxon>Bacteria</taxon>
        <taxon>Bacillati</taxon>
        <taxon>Actinomycetota</taxon>
        <taxon>Actinomycetes</taxon>
        <taxon>Propionibacteriales</taxon>
        <taxon>Nocardioidaceae</taxon>
        <taxon>Nocardioides</taxon>
        <taxon>environmental samples</taxon>
    </lineage>
</organism>
<reference evidence="2" key="1">
    <citation type="submission" date="2020-02" db="EMBL/GenBank/DDBJ databases">
        <authorList>
            <person name="Meier V. D."/>
        </authorList>
    </citation>
    <scope>NUCLEOTIDE SEQUENCE</scope>
    <source>
        <strain evidence="2">AVDCRST_MAG06</strain>
    </source>
</reference>
<gene>
    <name evidence="2" type="ORF">AVDCRST_MAG06-3395</name>
</gene>
<feature type="non-terminal residue" evidence="2">
    <location>
        <position position="294"/>
    </location>
</feature>
<feature type="compositionally biased region" description="Basic and acidic residues" evidence="1">
    <location>
        <begin position="259"/>
        <end position="269"/>
    </location>
</feature>